<dbReference type="CDD" id="cd07377">
    <property type="entry name" value="WHTH_GntR"/>
    <property type="match status" value="1"/>
</dbReference>
<dbReference type="Pfam" id="PF07840">
    <property type="entry name" value="FadR_C"/>
    <property type="match status" value="1"/>
</dbReference>
<dbReference type="InterPro" id="IPR028374">
    <property type="entry name" value="FadR_C"/>
</dbReference>
<dbReference type="PANTHER" id="PTHR43537:SF52">
    <property type="entry name" value="FATTY ACID METABOLISM REGULATOR PROTEIN"/>
    <property type="match status" value="1"/>
</dbReference>
<dbReference type="PRINTS" id="PR00035">
    <property type="entry name" value="HTHGNTR"/>
</dbReference>
<dbReference type="Gene3D" id="1.20.120.530">
    <property type="entry name" value="GntR ligand-binding domain-like"/>
    <property type="match status" value="1"/>
</dbReference>
<proteinExistence type="predicted"/>
<dbReference type="Proteomes" id="UP001404956">
    <property type="component" value="Unassembled WGS sequence"/>
</dbReference>
<dbReference type="InterPro" id="IPR000524">
    <property type="entry name" value="Tscrpt_reg_HTH_GntR"/>
</dbReference>
<dbReference type="Gene3D" id="1.10.10.10">
    <property type="entry name" value="Winged helix-like DNA-binding domain superfamily/Winged helix DNA-binding domain"/>
    <property type="match status" value="1"/>
</dbReference>
<organism evidence="5 6">
    <name type="scientific">Deinococcus aluminii</name>
    <dbReference type="NCBI Taxonomy" id="1656885"/>
    <lineage>
        <taxon>Bacteria</taxon>
        <taxon>Thermotogati</taxon>
        <taxon>Deinococcota</taxon>
        <taxon>Deinococci</taxon>
        <taxon>Deinococcales</taxon>
        <taxon>Deinococcaceae</taxon>
        <taxon>Deinococcus</taxon>
    </lineage>
</organism>
<gene>
    <name evidence="5" type="primary">fadR</name>
    <name evidence="5" type="ORF">Dalu01_00391</name>
</gene>
<protein>
    <submittedName>
        <fullName evidence="5">Fatty acid metabolism regulator protein</fullName>
    </submittedName>
</protein>
<comment type="caution">
    <text evidence="5">The sequence shown here is derived from an EMBL/GenBank/DDBJ whole genome shotgun (WGS) entry which is preliminary data.</text>
</comment>
<keyword evidence="6" id="KW-1185">Reference proteome</keyword>
<dbReference type="InterPro" id="IPR036390">
    <property type="entry name" value="WH_DNA-bd_sf"/>
</dbReference>
<evidence type="ECO:0000313" key="5">
    <source>
        <dbReference type="EMBL" id="GAA5532014.1"/>
    </source>
</evidence>
<keyword evidence="2" id="KW-0238">DNA-binding</keyword>
<dbReference type="SUPFAM" id="SSF46785">
    <property type="entry name" value="Winged helix' DNA-binding domain"/>
    <property type="match status" value="1"/>
</dbReference>
<evidence type="ECO:0000256" key="1">
    <source>
        <dbReference type="ARBA" id="ARBA00023015"/>
    </source>
</evidence>
<dbReference type="SUPFAM" id="SSF48008">
    <property type="entry name" value="GntR ligand-binding domain-like"/>
    <property type="match status" value="1"/>
</dbReference>
<dbReference type="Pfam" id="PF00392">
    <property type="entry name" value="GntR"/>
    <property type="match status" value="1"/>
</dbReference>
<dbReference type="InterPro" id="IPR036388">
    <property type="entry name" value="WH-like_DNA-bd_sf"/>
</dbReference>
<evidence type="ECO:0000256" key="3">
    <source>
        <dbReference type="ARBA" id="ARBA00023163"/>
    </source>
</evidence>
<name>A0ABP9X9E2_9DEIO</name>
<dbReference type="InterPro" id="IPR011711">
    <property type="entry name" value="GntR_C"/>
</dbReference>
<dbReference type="PANTHER" id="PTHR43537">
    <property type="entry name" value="TRANSCRIPTIONAL REGULATOR, GNTR FAMILY"/>
    <property type="match status" value="1"/>
</dbReference>
<accession>A0ABP9X9E2</accession>
<dbReference type="EMBL" id="BAABRV010000001">
    <property type="protein sequence ID" value="GAA5532014.1"/>
    <property type="molecule type" value="Genomic_DNA"/>
</dbReference>
<evidence type="ECO:0000313" key="6">
    <source>
        <dbReference type="Proteomes" id="UP001404956"/>
    </source>
</evidence>
<dbReference type="InterPro" id="IPR008920">
    <property type="entry name" value="TF_FadR/GntR_C"/>
</dbReference>
<dbReference type="SMART" id="SM00345">
    <property type="entry name" value="HTH_GNTR"/>
    <property type="match status" value="1"/>
</dbReference>
<dbReference type="PROSITE" id="PS50949">
    <property type="entry name" value="HTH_GNTR"/>
    <property type="match status" value="1"/>
</dbReference>
<dbReference type="RefSeq" id="WP_345450716.1">
    <property type="nucleotide sequence ID" value="NZ_BAABRV010000001.1"/>
</dbReference>
<evidence type="ECO:0000259" key="4">
    <source>
        <dbReference type="PROSITE" id="PS50949"/>
    </source>
</evidence>
<dbReference type="SMART" id="SM00895">
    <property type="entry name" value="FCD"/>
    <property type="match status" value="1"/>
</dbReference>
<keyword evidence="3" id="KW-0804">Transcription</keyword>
<feature type="domain" description="HTH gntR-type" evidence="4">
    <location>
        <begin position="5"/>
        <end position="73"/>
    </location>
</feature>
<evidence type="ECO:0000256" key="2">
    <source>
        <dbReference type="ARBA" id="ARBA00023125"/>
    </source>
</evidence>
<sequence length="234" mass="25145">MTLPRRPALHAEEILLARLLDGHYPPGTALPAERELAAELGVTRPTLREALQRLARDGLLDIRQGKPTLACDPREGGLSVLAHLAARGRLNGLIPDLLDLRAALLPHWTAAAVACPAAAAELADLLAEVPREREDDAAVWASFDWRVQSAVARLSGNALAPMLLGSFRGVFAAAGAVYFASPECRARSRRYYAELRGAARRGDADEAAHLAREVAADSLNLWQQAQEGEKASRG</sequence>
<keyword evidence="1" id="KW-0805">Transcription regulation</keyword>
<reference evidence="5 6" key="1">
    <citation type="submission" date="2024-02" db="EMBL/GenBank/DDBJ databases">
        <title>Deinococcus aluminii NBRC 112889.</title>
        <authorList>
            <person name="Ichikawa N."/>
            <person name="Katano-Makiyama Y."/>
            <person name="Hidaka K."/>
        </authorList>
    </citation>
    <scope>NUCLEOTIDE SEQUENCE [LARGE SCALE GENOMIC DNA]</scope>
    <source>
        <strain evidence="5 6">NBRC 112889</strain>
    </source>
</reference>